<dbReference type="GO" id="GO:0008721">
    <property type="term" value="F:D-serine ammonia-lyase activity"/>
    <property type="evidence" value="ECO:0007669"/>
    <property type="project" value="TreeGrafter"/>
</dbReference>
<keyword evidence="5" id="KW-1185">Reference proteome</keyword>
<dbReference type="Pfam" id="PF14031">
    <property type="entry name" value="D-ser_dehydrat"/>
    <property type="match status" value="1"/>
</dbReference>
<dbReference type="KEGG" id="ntr:B0W44_02400"/>
<dbReference type="Gene3D" id="2.40.37.20">
    <property type="entry name" value="D-serine dehydratase-like domain"/>
    <property type="match status" value="1"/>
</dbReference>
<gene>
    <name evidence="4" type="ORF">B0W44_02400</name>
</gene>
<dbReference type="SMART" id="SM01119">
    <property type="entry name" value="D-ser_dehydrat"/>
    <property type="match status" value="1"/>
</dbReference>
<evidence type="ECO:0000313" key="5">
    <source>
        <dbReference type="Proteomes" id="UP000188603"/>
    </source>
</evidence>
<dbReference type="Proteomes" id="UP000188603">
    <property type="component" value="Chromosome"/>
</dbReference>
<dbReference type="PANTHER" id="PTHR28004:SF2">
    <property type="entry name" value="D-SERINE DEHYDRATASE"/>
    <property type="match status" value="1"/>
</dbReference>
<dbReference type="InterPro" id="IPR001608">
    <property type="entry name" value="Ala_racemase_N"/>
</dbReference>
<dbReference type="GO" id="GO:0036088">
    <property type="term" value="P:D-serine catabolic process"/>
    <property type="evidence" value="ECO:0007669"/>
    <property type="project" value="TreeGrafter"/>
</dbReference>
<proteinExistence type="inferred from homology"/>
<evidence type="ECO:0000256" key="1">
    <source>
        <dbReference type="ARBA" id="ARBA00005323"/>
    </source>
</evidence>
<dbReference type="InterPro" id="IPR051466">
    <property type="entry name" value="D-amino_acid_metab_enzyme"/>
</dbReference>
<organism evidence="4 5">
    <name type="scientific">Novibacillus thermophilus</name>
    <dbReference type="NCBI Taxonomy" id="1471761"/>
    <lineage>
        <taxon>Bacteria</taxon>
        <taxon>Bacillati</taxon>
        <taxon>Bacillota</taxon>
        <taxon>Bacilli</taxon>
        <taxon>Bacillales</taxon>
        <taxon>Thermoactinomycetaceae</taxon>
        <taxon>Novibacillus</taxon>
    </lineage>
</organism>
<dbReference type="EMBL" id="CP019699">
    <property type="protein sequence ID" value="AQS54792.1"/>
    <property type="molecule type" value="Genomic_DNA"/>
</dbReference>
<dbReference type="InterPro" id="IPR029066">
    <property type="entry name" value="PLP-binding_barrel"/>
</dbReference>
<reference evidence="4 5" key="1">
    <citation type="journal article" date="2015" name="Int. J. Syst. Evol. Microbiol.">
        <title>Novibacillus thermophilus gen. nov., sp. nov., a Gram-staining-negative and moderately thermophilic member of the family Thermoactinomycetaceae.</title>
        <authorList>
            <person name="Yang G."/>
            <person name="Chen J."/>
            <person name="Zhou S."/>
        </authorList>
    </citation>
    <scope>NUCLEOTIDE SEQUENCE [LARGE SCALE GENOMIC DNA]</scope>
    <source>
        <strain evidence="4 5">SG-1</strain>
    </source>
</reference>
<evidence type="ECO:0000256" key="2">
    <source>
        <dbReference type="ARBA" id="ARBA00023239"/>
    </source>
</evidence>
<protein>
    <submittedName>
        <fullName evidence="4">Amino acid aldolase</fullName>
    </submittedName>
</protein>
<comment type="similarity">
    <text evidence="1">Belongs to the DSD1 family.</text>
</comment>
<dbReference type="PANTHER" id="PTHR28004">
    <property type="entry name" value="ZGC:162816-RELATED"/>
    <property type="match status" value="1"/>
</dbReference>
<dbReference type="Gene3D" id="3.20.20.10">
    <property type="entry name" value="Alanine racemase"/>
    <property type="match status" value="1"/>
</dbReference>
<dbReference type="Pfam" id="PF01168">
    <property type="entry name" value="Ala_racemase_N"/>
    <property type="match status" value="1"/>
</dbReference>
<feature type="domain" description="D-serine dehydratase-like" evidence="3">
    <location>
        <begin position="270"/>
        <end position="367"/>
    </location>
</feature>
<dbReference type="STRING" id="1471761.B0W44_02400"/>
<dbReference type="AlphaFoldDB" id="A0A1U9K426"/>
<accession>A0A1U9K426</accession>
<name>A0A1U9K426_9BACL</name>
<evidence type="ECO:0000313" key="4">
    <source>
        <dbReference type="EMBL" id="AQS54792.1"/>
    </source>
</evidence>
<dbReference type="InterPro" id="IPR042208">
    <property type="entry name" value="D-ser_dehydrat-like_sf"/>
</dbReference>
<sequence length="384" mass="42530">MRKERLWIPVRRIFSYKGNVNMFETPSIIVDEDKVRKNIKKMAEIAKKRGVRLRPHVKTHKIPKIAKMQIEAGAVGITVAKTTEAEVMASAGINDIFVAYPIVTDAKIDRVLELSKKIRLIVGVDSIEGARKLSDKAKMNNQHIEVRLEVDTGLRRTGVKYEKAVDLAKEISILDNVNLTGIYTYKGALFKGRPTLDLYKAGLEEGELMAALAKRLRKDGLEIKDVSGGSTPTAENVAQVEGITEIRPGTYVFNDRMQMGYKVCRFEDCAAKVVATVVSIPSEDLLVIDGGSKTFATDVQPNSEPLKLDGFGECANHHEGVLERLTEEHGMVRVPPGQSFQVGDTIEIIPNHICSTINLHDAVYFKKEDGSLEKLAVSARGKLY</sequence>
<dbReference type="SUPFAM" id="SSF51419">
    <property type="entry name" value="PLP-binding barrel"/>
    <property type="match status" value="1"/>
</dbReference>
<dbReference type="InterPro" id="IPR026956">
    <property type="entry name" value="D-ser_dehydrat-like_dom"/>
</dbReference>
<keyword evidence="2" id="KW-0456">Lyase</keyword>
<evidence type="ECO:0000259" key="3">
    <source>
        <dbReference type="SMART" id="SM01119"/>
    </source>
</evidence>